<keyword evidence="2" id="KW-0255">Endonuclease</keyword>
<dbReference type="OrthoDB" id="9802640at2"/>
<dbReference type="Proteomes" id="UP001281130">
    <property type="component" value="Unassembled WGS sequence"/>
</dbReference>
<dbReference type="EMBL" id="CP007514">
    <property type="protein sequence ID" value="AHY47795.1"/>
    <property type="molecule type" value="Genomic_DNA"/>
</dbReference>
<evidence type="ECO:0000256" key="1">
    <source>
        <dbReference type="SAM" id="MobiDB-lite"/>
    </source>
</evidence>
<dbReference type="HOGENOM" id="CLU_149308_1_0_11"/>
<evidence type="ECO:0000313" key="3">
    <source>
        <dbReference type="EMBL" id="MDX5892434.1"/>
    </source>
</evidence>
<dbReference type="RefSeq" id="WP_051589808.1">
    <property type="nucleotide sequence ID" value="NZ_CP007514.1"/>
</dbReference>
<keyword evidence="4" id="KW-1185">Reference proteome</keyword>
<proteinExistence type="predicted"/>
<gene>
    <name evidence="2" type="ORF">RradSPS_2512</name>
    <name evidence="3" type="ORF">SIL72_00190</name>
</gene>
<keyword evidence="2" id="KW-0540">Nuclease</keyword>
<dbReference type="GO" id="GO:0004519">
    <property type="term" value="F:endonuclease activity"/>
    <property type="evidence" value="ECO:0007669"/>
    <property type="project" value="UniProtKB-KW"/>
</dbReference>
<dbReference type="EMBL" id="JAWXXX010000001">
    <property type="protein sequence ID" value="MDX5892434.1"/>
    <property type="molecule type" value="Genomic_DNA"/>
</dbReference>
<dbReference type="PANTHER" id="PTHR37827">
    <property type="entry name" value="TUDOR DOMAIN-CONTAINING PROTEIN"/>
    <property type="match status" value="1"/>
</dbReference>
<dbReference type="AlphaFoldDB" id="A0A023X6Z1"/>
<dbReference type="Proteomes" id="UP000025229">
    <property type="component" value="Chromosome"/>
</dbReference>
<keyword evidence="2" id="KW-0378">Hydrolase</keyword>
<name>A0A023X6Z1_RUBRA</name>
<organism evidence="2 4">
    <name type="scientific">Rubrobacter radiotolerans</name>
    <name type="common">Arthrobacter radiotolerans</name>
    <dbReference type="NCBI Taxonomy" id="42256"/>
    <lineage>
        <taxon>Bacteria</taxon>
        <taxon>Bacillati</taxon>
        <taxon>Actinomycetota</taxon>
        <taxon>Rubrobacteria</taxon>
        <taxon>Rubrobacterales</taxon>
        <taxon>Rubrobacteraceae</taxon>
        <taxon>Rubrobacter</taxon>
    </lineage>
</organism>
<feature type="compositionally biased region" description="Basic residues" evidence="1">
    <location>
        <begin position="28"/>
        <end position="49"/>
    </location>
</feature>
<evidence type="ECO:0000313" key="4">
    <source>
        <dbReference type="Proteomes" id="UP000025229"/>
    </source>
</evidence>
<reference evidence="2 4" key="1">
    <citation type="submission" date="2014-03" db="EMBL/GenBank/DDBJ databases">
        <title>Complete genome sequence of the Radio-Resistant Rubrobacter radiotolerans RSPS-4.</title>
        <authorList>
            <person name="Egas C.C."/>
            <person name="Barroso C.C."/>
            <person name="Froufe H.J.C."/>
            <person name="Pacheco J.J."/>
            <person name="Albuquerque L.L."/>
            <person name="da Costa M.M.S."/>
        </authorList>
    </citation>
    <scope>NUCLEOTIDE SEQUENCE [LARGE SCALE GENOMIC DNA]</scope>
    <source>
        <strain evidence="2 4">RSPS-4</strain>
    </source>
</reference>
<protein>
    <submittedName>
        <fullName evidence="2">HNH endonuclease</fullName>
    </submittedName>
</protein>
<feature type="region of interest" description="Disordered" evidence="1">
    <location>
        <begin position="28"/>
        <end position="50"/>
    </location>
</feature>
<dbReference type="STRING" id="42256.RradSPS_2512"/>
<evidence type="ECO:0000313" key="2">
    <source>
        <dbReference type="EMBL" id="AHY47795.1"/>
    </source>
</evidence>
<dbReference type="KEGG" id="rrd:RradSPS_2512"/>
<accession>A0A023X6Z1</accession>
<sequence>MVDGTNGTADTGVCELCGRAVGEENITRHHLLPKSRARKLKRKSKKLRKRDLADADRTVGLCRPCHRNIHASVDNKDLEREYDTLEKLAAHPDVRRFTEWVRTRRNGAVR</sequence>
<reference evidence="3" key="2">
    <citation type="submission" date="2023-11" db="EMBL/GenBank/DDBJ databases">
        <title>MicrobeMod: A computational toolkit for identifying prokaryotic methylation and restriction-modification with nanopore sequencing.</title>
        <authorList>
            <person name="Crits-Christoph A."/>
            <person name="Kang S.C."/>
            <person name="Lee H."/>
            <person name="Ostrov N."/>
        </authorList>
    </citation>
    <scope>NUCLEOTIDE SEQUENCE</scope>
    <source>
        <strain evidence="3">ATCC 51242</strain>
    </source>
</reference>
<dbReference type="Gene3D" id="1.10.30.50">
    <property type="match status" value="1"/>
</dbReference>
<dbReference type="eggNOG" id="COG1403">
    <property type="taxonomic scope" value="Bacteria"/>
</dbReference>
<dbReference type="PANTHER" id="PTHR37827:SF1">
    <property type="entry name" value="HNH DOMAIN-CONTAINING PROTEIN"/>
    <property type="match status" value="1"/>
</dbReference>